<dbReference type="InterPro" id="IPR035919">
    <property type="entry name" value="EAL_sf"/>
</dbReference>
<evidence type="ECO:0000259" key="2">
    <source>
        <dbReference type="PROSITE" id="PS50887"/>
    </source>
</evidence>
<dbReference type="InterPro" id="IPR000160">
    <property type="entry name" value="GGDEF_dom"/>
</dbReference>
<dbReference type="Gene3D" id="3.30.70.270">
    <property type="match status" value="1"/>
</dbReference>
<name>A0A1M7H3V4_RUMFL</name>
<reference evidence="3 4" key="1">
    <citation type="submission" date="2016-11" db="EMBL/GenBank/DDBJ databases">
        <authorList>
            <person name="Jaros S."/>
            <person name="Januszkiewicz K."/>
            <person name="Wedrychowicz H."/>
        </authorList>
    </citation>
    <scope>NUCLEOTIDE SEQUENCE [LARGE SCALE GENOMIC DNA]</scope>
    <source>
        <strain evidence="3 4">Y1</strain>
    </source>
</reference>
<evidence type="ECO:0000313" key="4">
    <source>
        <dbReference type="Proteomes" id="UP000184394"/>
    </source>
</evidence>
<dbReference type="OrthoDB" id="9762141at2"/>
<dbReference type="Proteomes" id="UP000184394">
    <property type="component" value="Unassembled WGS sequence"/>
</dbReference>
<dbReference type="Pfam" id="PF00990">
    <property type="entry name" value="GGDEF"/>
    <property type="match status" value="1"/>
</dbReference>
<dbReference type="SUPFAM" id="SSF55073">
    <property type="entry name" value="Nucleotide cyclase"/>
    <property type="match status" value="1"/>
</dbReference>
<dbReference type="RefSeq" id="WP_072948430.1">
    <property type="nucleotide sequence ID" value="NZ_FRCT01000002.1"/>
</dbReference>
<dbReference type="SUPFAM" id="SSF141868">
    <property type="entry name" value="EAL domain-like"/>
    <property type="match status" value="1"/>
</dbReference>
<dbReference type="InterPro" id="IPR043128">
    <property type="entry name" value="Rev_trsase/Diguanyl_cyclase"/>
</dbReference>
<gene>
    <name evidence="3" type="ORF">SAMN04487860_102100</name>
</gene>
<dbReference type="CDD" id="cd01948">
    <property type="entry name" value="EAL"/>
    <property type="match status" value="1"/>
</dbReference>
<dbReference type="PROSITE" id="PS50883">
    <property type="entry name" value="EAL"/>
    <property type="match status" value="1"/>
</dbReference>
<proteinExistence type="predicted"/>
<dbReference type="Gene3D" id="3.20.20.450">
    <property type="entry name" value="EAL domain"/>
    <property type="match status" value="1"/>
</dbReference>
<dbReference type="EMBL" id="FRCT01000002">
    <property type="protein sequence ID" value="SHM23073.1"/>
    <property type="molecule type" value="Genomic_DNA"/>
</dbReference>
<dbReference type="GO" id="GO:0071111">
    <property type="term" value="F:cyclic-guanylate-specific phosphodiesterase activity"/>
    <property type="evidence" value="ECO:0007669"/>
    <property type="project" value="InterPro"/>
</dbReference>
<evidence type="ECO:0000313" key="3">
    <source>
        <dbReference type="EMBL" id="SHM23073.1"/>
    </source>
</evidence>
<feature type="domain" description="GGDEF" evidence="2">
    <location>
        <begin position="163"/>
        <end position="294"/>
    </location>
</feature>
<dbReference type="SMART" id="SM00267">
    <property type="entry name" value="GGDEF"/>
    <property type="match status" value="1"/>
</dbReference>
<evidence type="ECO:0000259" key="1">
    <source>
        <dbReference type="PROSITE" id="PS50883"/>
    </source>
</evidence>
<dbReference type="PROSITE" id="PS50887">
    <property type="entry name" value="GGDEF"/>
    <property type="match status" value="1"/>
</dbReference>
<dbReference type="PANTHER" id="PTHR33121">
    <property type="entry name" value="CYCLIC DI-GMP PHOSPHODIESTERASE PDEF"/>
    <property type="match status" value="1"/>
</dbReference>
<dbReference type="InterPro" id="IPR050706">
    <property type="entry name" value="Cyclic-di-GMP_PDE-like"/>
</dbReference>
<dbReference type="SMART" id="SM00052">
    <property type="entry name" value="EAL"/>
    <property type="match status" value="1"/>
</dbReference>
<dbReference type="InterPro" id="IPR029787">
    <property type="entry name" value="Nucleotide_cyclase"/>
</dbReference>
<dbReference type="Pfam" id="PF00563">
    <property type="entry name" value="EAL"/>
    <property type="match status" value="1"/>
</dbReference>
<protein>
    <submittedName>
        <fullName evidence="3">Diguanylate cyclase/phosphodiesterase</fullName>
    </submittedName>
</protein>
<dbReference type="AlphaFoldDB" id="A0A1M7H3V4"/>
<accession>A0A1M7H3V4</accession>
<feature type="domain" description="EAL" evidence="1">
    <location>
        <begin position="303"/>
        <end position="558"/>
    </location>
</feature>
<organism evidence="3 4">
    <name type="scientific">Ruminococcus flavefaciens</name>
    <dbReference type="NCBI Taxonomy" id="1265"/>
    <lineage>
        <taxon>Bacteria</taxon>
        <taxon>Bacillati</taxon>
        <taxon>Bacillota</taxon>
        <taxon>Clostridia</taxon>
        <taxon>Eubacteriales</taxon>
        <taxon>Oscillospiraceae</taxon>
        <taxon>Ruminococcus</taxon>
    </lineage>
</organism>
<dbReference type="InterPro" id="IPR001633">
    <property type="entry name" value="EAL_dom"/>
</dbReference>
<dbReference type="PANTHER" id="PTHR33121:SF70">
    <property type="entry name" value="SIGNALING PROTEIN YKOW"/>
    <property type="match status" value="1"/>
</dbReference>
<sequence>MGNEKLLEYYSLFDKLLISMTNLEGFDLELIKKALAELCEFFKISKGITEFYQSPSNEKIHRGDIFVGYDNGEEGVEIISRRIVTQTGAVVKCSVYRSDKLPPLTDDEYHRVDIVMRTVLSFISRHRLQGAVEKFAFYDEFGYRNVRYFIRYLEQLNEREMLIGSTAIYYNLRHFTLVNREIGRSNGDIVMRNYFSMMEKLIGDSGIVCHVGGDNFVAVFEDEILDDVLAMLKGAPVVYDSENQKRIMVSASTGVFRMKDDFVFEAPGDVMDRIMTSSQAAKMGGKDSIVFFDDKMEIDKEKRMKIQQMFPLAIKNEEFKVFYQPKIDIETGELVGAEALCRWFKDGRIVPPMDFIPVLEYNTDICKLDFYMLDHVCKDIRRWLDEGRKVVRVSVNLSRKHMMDVDLLDHIIKIVDKNNVPHKYIEIELTETTTDVEFRDLKRVVSGLQQAGICTSVDDFGMGYSSLNLIREVPWNVLKVDRSFLPLDDENSQSTRSVMFKYVVGMAKELGLECIAEGVETKKQVEILKNNKCLFAQGFFFDKPLPLDEFEHRLKDHNYMIQEE</sequence>